<dbReference type="RefSeq" id="WP_160821458.1">
    <property type="nucleotide sequence ID" value="NZ_JBHSXE010000001.1"/>
</dbReference>
<accession>A0ABW2D073</accession>
<dbReference type="EMBL" id="JBHSXS010000058">
    <property type="protein sequence ID" value="MFC6886723.1"/>
    <property type="molecule type" value="Genomic_DNA"/>
</dbReference>
<evidence type="ECO:0000313" key="2">
    <source>
        <dbReference type="Proteomes" id="UP001596380"/>
    </source>
</evidence>
<organism evidence="1 2">
    <name type="scientific">Actinomadura yumaensis</name>
    <dbReference type="NCBI Taxonomy" id="111807"/>
    <lineage>
        <taxon>Bacteria</taxon>
        <taxon>Bacillati</taxon>
        <taxon>Actinomycetota</taxon>
        <taxon>Actinomycetes</taxon>
        <taxon>Streptosporangiales</taxon>
        <taxon>Thermomonosporaceae</taxon>
        <taxon>Actinomadura</taxon>
    </lineage>
</organism>
<keyword evidence="2" id="KW-1185">Reference proteome</keyword>
<sequence>MSEHSHLGRSTAGQPWLYVWDVEPYGTANGGECGVTGDESAAIGHLRRALGNAPPGTAGAVSRVRPSPSGRAVYIYLGTVAQGRRDQASGVVIYS</sequence>
<reference evidence="2" key="1">
    <citation type="journal article" date="2019" name="Int. J. Syst. Evol. Microbiol.">
        <title>The Global Catalogue of Microorganisms (GCM) 10K type strain sequencing project: providing services to taxonomists for standard genome sequencing and annotation.</title>
        <authorList>
            <consortium name="The Broad Institute Genomics Platform"/>
            <consortium name="The Broad Institute Genome Sequencing Center for Infectious Disease"/>
            <person name="Wu L."/>
            <person name="Ma J."/>
        </authorList>
    </citation>
    <scope>NUCLEOTIDE SEQUENCE [LARGE SCALE GENOMIC DNA]</scope>
    <source>
        <strain evidence="2">JCM 3369</strain>
    </source>
</reference>
<protein>
    <submittedName>
        <fullName evidence="1">Uncharacterized protein</fullName>
    </submittedName>
</protein>
<dbReference type="Proteomes" id="UP001596380">
    <property type="component" value="Unassembled WGS sequence"/>
</dbReference>
<gene>
    <name evidence="1" type="ORF">ACFQKB_43660</name>
</gene>
<name>A0ABW2D073_9ACTN</name>
<evidence type="ECO:0000313" key="1">
    <source>
        <dbReference type="EMBL" id="MFC6886723.1"/>
    </source>
</evidence>
<comment type="caution">
    <text evidence="1">The sequence shown here is derived from an EMBL/GenBank/DDBJ whole genome shotgun (WGS) entry which is preliminary data.</text>
</comment>
<proteinExistence type="predicted"/>